<reference evidence="6" key="1">
    <citation type="submission" date="2023-06" db="EMBL/GenBank/DDBJ databases">
        <title>Uncultivated large filamentous bacteria from sulfidic sediments reveal new species and different genomic features in energy metabolism and defense.</title>
        <authorList>
            <person name="Fonseca A."/>
        </authorList>
    </citation>
    <scope>NUCLEOTIDE SEQUENCE</scope>
    <source>
        <strain evidence="6">HSG4</strain>
    </source>
</reference>
<dbReference type="Gene3D" id="3.10.420.10">
    <property type="entry name" value="SecB-like"/>
    <property type="match status" value="1"/>
</dbReference>
<evidence type="ECO:0000256" key="4">
    <source>
        <dbReference type="ARBA" id="ARBA00023010"/>
    </source>
</evidence>
<gene>
    <name evidence="5 6" type="primary">secB</name>
    <name evidence="6" type="ORF">QUF54_04745</name>
</gene>
<organism evidence="6 7">
    <name type="scientific">Candidatus Marithioploca araucensis</name>
    <dbReference type="NCBI Taxonomy" id="70273"/>
    <lineage>
        <taxon>Bacteria</taxon>
        <taxon>Pseudomonadati</taxon>
        <taxon>Pseudomonadota</taxon>
        <taxon>Gammaproteobacteria</taxon>
        <taxon>Thiotrichales</taxon>
        <taxon>Thiotrichaceae</taxon>
        <taxon>Candidatus Marithioploca</taxon>
    </lineage>
</organism>
<dbReference type="NCBIfam" id="TIGR00809">
    <property type="entry name" value="secB"/>
    <property type="match status" value="1"/>
</dbReference>
<dbReference type="InterPro" id="IPR035958">
    <property type="entry name" value="SecB-like_sf"/>
</dbReference>
<evidence type="ECO:0000313" key="7">
    <source>
        <dbReference type="Proteomes" id="UP001171945"/>
    </source>
</evidence>
<dbReference type="NCBIfam" id="NF004392">
    <property type="entry name" value="PRK05751.1-3"/>
    <property type="match status" value="1"/>
</dbReference>
<keyword evidence="3 5" id="KW-0653">Protein transport</keyword>
<keyword evidence="2 5" id="KW-0813">Transport</keyword>
<protein>
    <recommendedName>
        <fullName evidence="5">Protein-export protein SecB</fullName>
    </recommendedName>
</protein>
<evidence type="ECO:0000256" key="2">
    <source>
        <dbReference type="ARBA" id="ARBA00022448"/>
    </source>
</evidence>
<keyword evidence="5" id="KW-0963">Cytoplasm</keyword>
<dbReference type="EMBL" id="JAUCGM010000233">
    <property type="protein sequence ID" value="MDM8562644.1"/>
    <property type="molecule type" value="Genomic_DNA"/>
</dbReference>
<evidence type="ECO:0000256" key="1">
    <source>
        <dbReference type="ARBA" id="ARBA00009990"/>
    </source>
</evidence>
<comment type="caution">
    <text evidence="6">The sequence shown here is derived from an EMBL/GenBank/DDBJ whole genome shotgun (WGS) entry which is preliminary data.</text>
</comment>
<dbReference type="Proteomes" id="UP001171945">
    <property type="component" value="Unassembled WGS sequence"/>
</dbReference>
<dbReference type="SUPFAM" id="SSF54611">
    <property type="entry name" value="SecB-like"/>
    <property type="match status" value="1"/>
</dbReference>
<keyword evidence="4 5" id="KW-0811">Translocation</keyword>
<name>A0ABT7VSV0_9GAMM</name>
<dbReference type="PANTHER" id="PTHR36918:SF1">
    <property type="entry name" value="PROTEIN-EXPORT PROTEIN SECB"/>
    <property type="match status" value="1"/>
</dbReference>
<dbReference type="PRINTS" id="PR01594">
    <property type="entry name" value="SECBCHAPRONE"/>
</dbReference>
<dbReference type="PANTHER" id="PTHR36918">
    <property type="match status" value="1"/>
</dbReference>
<proteinExistence type="inferred from homology"/>
<keyword evidence="7" id="KW-1185">Reference proteome</keyword>
<sequence>MEETPNQANAKAQEQFGIQSIYIKDISFESPNSPQIFTEQWKPQLEMEMSNTINKLENEDAYEVVLNLTVTVKAGEKTAFLIEVHQGGIFAIKGFTKDKLSYMLNSYCPNILFPYARETVSSIVTRGGFQALWLSPLNFDALYAQRLQQQQEKKPTND</sequence>
<evidence type="ECO:0000256" key="5">
    <source>
        <dbReference type="HAMAP-Rule" id="MF_00821"/>
    </source>
</evidence>
<accession>A0ABT7VSV0</accession>
<comment type="similarity">
    <text evidence="1 5">Belongs to the SecB family.</text>
</comment>
<evidence type="ECO:0000256" key="3">
    <source>
        <dbReference type="ARBA" id="ARBA00022927"/>
    </source>
</evidence>
<comment type="function">
    <text evidence="5">One of the proteins required for the normal export of preproteins out of the cell cytoplasm. It is a molecular chaperone that binds to a subset of precursor proteins, maintaining them in a translocation-competent state. It also specifically binds to its receptor SecA.</text>
</comment>
<dbReference type="Pfam" id="PF02556">
    <property type="entry name" value="SecB"/>
    <property type="match status" value="1"/>
</dbReference>
<dbReference type="HAMAP" id="MF_00821">
    <property type="entry name" value="SecB"/>
    <property type="match status" value="1"/>
</dbReference>
<comment type="subunit">
    <text evidence="5">Homotetramer, a dimer of dimers. One homotetramer interacts with 1 SecA dimer.</text>
</comment>
<keyword evidence="5" id="KW-0143">Chaperone</keyword>
<dbReference type="NCBIfam" id="NF004393">
    <property type="entry name" value="PRK05751.1-4"/>
    <property type="match status" value="1"/>
</dbReference>
<dbReference type="InterPro" id="IPR003708">
    <property type="entry name" value="SecB"/>
</dbReference>
<comment type="subcellular location">
    <subcellularLocation>
        <location evidence="5">Cytoplasm</location>
    </subcellularLocation>
</comment>
<evidence type="ECO:0000313" key="6">
    <source>
        <dbReference type="EMBL" id="MDM8562644.1"/>
    </source>
</evidence>